<dbReference type="Proteomes" id="UP000011116">
    <property type="component" value="Chromosome 6H"/>
</dbReference>
<dbReference type="Pfam" id="PF13639">
    <property type="entry name" value="zf-RING_2"/>
    <property type="match status" value="1"/>
</dbReference>
<dbReference type="Gene3D" id="3.30.40.10">
    <property type="entry name" value="Zinc/RING finger domain, C3HC4 (zinc finger)"/>
    <property type="match status" value="1"/>
</dbReference>
<dbReference type="SUPFAM" id="SSF57850">
    <property type="entry name" value="RING/U-box"/>
    <property type="match status" value="1"/>
</dbReference>
<evidence type="ECO:0000313" key="6">
    <source>
        <dbReference type="EnsemblPlants" id="HORVU.MOREX.r3.6HG0565790.1.CDS1"/>
    </source>
</evidence>
<evidence type="ECO:0000259" key="5">
    <source>
        <dbReference type="PROSITE" id="PS50089"/>
    </source>
</evidence>
<dbReference type="PANTHER" id="PTHR45931">
    <property type="entry name" value="SI:CH211-59O9.10"/>
    <property type="match status" value="1"/>
</dbReference>
<evidence type="ECO:0000256" key="1">
    <source>
        <dbReference type="ARBA" id="ARBA00022723"/>
    </source>
</evidence>
<organism evidence="6 7">
    <name type="scientific">Hordeum vulgare subsp. vulgare</name>
    <name type="common">Domesticated barley</name>
    <dbReference type="NCBI Taxonomy" id="112509"/>
    <lineage>
        <taxon>Eukaryota</taxon>
        <taxon>Viridiplantae</taxon>
        <taxon>Streptophyta</taxon>
        <taxon>Embryophyta</taxon>
        <taxon>Tracheophyta</taxon>
        <taxon>Spermatophyta</taxon>
        <taxon>Magnoliopsida</taxon>
        <taxon>Liliopsida</taxon>
        <taxon>Poales</taxon>
        <taxon>Poaceae</taxon>
        <taxon>BOP clade</taxon>
        <taxon>Pooideae</taxon>
        <taxon>Triticodae</taxon>
        <taxon>Triticeae</taxon>
        <taxon>Hordeinae</taxon>
        <taxon>Hordeum</taxon>
    </lineage>
</organism>
<accession>A0A8I6YBN4</accession>
<dbReference type="GO" id="GO:0008270">
    <property type="term" value="F:zinc ion binding"/>
    <property type="evidence" value="ECO:0007669"/>
    <property type="project" value="UniProtKB-KW"/>
</dbReference>
<feature type="domain" description="RING-type" evidence="5">
    <location>
        <begin position="68"/>
        <end position="108"/>
    </location>
</feature>
<evidence type="ECO:0000256" key="3">
    <source>
        <dbReference type="ARBA" id="ARBA00022833"/>
    </source>
</evidence>
<dbReference type="InterPro" id="IPR013083">
    <property type="entry name" value="Znf_RING/FYVE/PHD"/>
</dbReference>
<reference evidence="6" key="2">
    <citation type="submission" date="2020-10" db="EMBL/GenBank/DDBJ databases">
        <authorList>
            <person name="Scholz U."/>
            <person name="Mascher M."/>
            <person name="Fiebig A."/>
        </authorList>
    </citation>
    <scope>NUCLEOTIDE SEQUENCE [LARGE SCALE GENOMIC DNA]</scope>
    <source>
        <strain evidence="6">cv. Morex</strain>
    </source>
</reference>
<dbReference type="PROSITE" id="PS50089">
    <property type="entry name" value="ZF_RING_2"/>
    <property type="match status" value="1"/>
</dbReference>
<keyword evidence="1" id="KW-0479">Metal-binding</keyword>
<proteinExistence type="predicted"/>
<dbReference type="SMR" id="A0A8I6YBN4"/>
<reference evidence="6" key="3">
    <citation type="submission" date="2022-01" db="UniProtKB">
        <authorList>
            <consortium name="EnsemblPlants"/>
        </authorList>
    </citation>
    <scope>IDENTIFICATION</scope>
    <source>
        <strain evidence="6">subsp. vulgare</strain>
    </source>
</reference>
<evidence type="ECO:0000256" key="4">
    <source>
        <dbReference type="PROSITE-ProRule" id="PRU00175"/>
    </source>
</evidence>
<dbReference type="InterPro" id="IPR051834">
    <property type="entry name" value="RING_finger_E3_ligase"/>
</dbReference>
<name>A0A8I6YBN4_HORVV</name>
<evidence type="ECO:0000256" key="2">
    <source>
        <dbReference type="ARBA" id="ARBA00022771"/>
    </source>
</evidence>
<protein>
    <recommendedName>
        <fullName evidence="5">RING-type domain-containing protein</fullName>
    </recommendedName>
</protein>
<dbReference type="InterPro" id="IPR001841">
    <property type="entry name" value="Znf_RING"/>
</dbReference>
<dbReference type="EnsemblPlants" id="HORVU.MOREX.r3.6HG0565790.1">
    <property type="protein sequence ID" value="HORVU.MOREX.r3.6HG0565790.1.CDS1"/>
    <property type="gene ID" value="HORVU.MOREX.r3.6HG0565790"/>
</dbReference>
<dbReference type="AlphaFoldDB" id="A0A8I6YBN4"/>
<reference evidence="7" key="1">
    <citation type="journal article" date="2012" name="Nature">
        <title>A physical, genetic and functional sequence assembly of the barley genome.</title>
        <authorList>
            <consortium name="The International Barley Genome Sequencing Consortium"/>
            <person name="Mayer K.F."/>
            <person name="Waugh R."/>
            <person name="Brown J.W."/>
            <person name="Schulman A."/>
            <person name="Langridge P."/>
            <person name="Platzer M."/>
            <person name="Fincher G.B."/>
            <person name="Muehlbauer G.J."/>
            <person name="Sato K."/>
            <person name="Close T.J."/>
            <person name="Wise R.P."/>
            <person name="Stein N."/>
        </authorList>
    </citation>
    <scope>NUCLEOTIDE SEQUENCE [LARGE SCALE GENOMIC DNA]</scope>
    <source>
        <strain evidence="7">cv. Morex</strain>
    </source>
</reference>
<keyword evidence="2 4" id="KW-0863">Zinc-finger</keyword>
<sequence>MEPLRTSLKPGSCDDGRRKMMEDYAAGHADHLEFLARELEMRKLVPTAASAAALLATPRVGDTRETSCHVCQDDFEEEDKLRAMPCAHTFHQRCIFRVLSVNRLCPVCGYQLPADDEMP</sequence>
<dbReference type="SMART" id="SM00184">
    <property type="entry name" value="RING"/>
    <property type="match status" value="1"/>
</dbReference>
<evidence type="ECO:0000313" key="7">
    <source>
        <dbReference type="Proteomes" id="UP000011116"/>
    </source>
</evidence>
<dbReference type="Gramene" id="HORVU.MOREX.r3.6HG0565790.1">
    <property type="protein sequence ID" value="HORVU.MOREX.r3.6HG0565790.1.CDS1"/>
    <property type="gene ID" value="HORVU.MOREX.r3.6HG0565790"/>
</dbReference>
<keyword evidence="3" id="KW-0862">Zinc</keyword>
<dbReference type="Gramene" id="HORVU.MOREX.r2.6HG0468970.1">
    <property type="protein sequence ID" value="HORVU.MOREX.r2.6HG0468970.1.CDS.1"/>
    <property type="gene ID" value="HORVU.MOREX.r2.6HG0468970"/>
</dbReference>
<keyword evidence="7" id="KW-1185">Reference proteome</keyword>
<dbReference type="PANTHER" id="PTHR45931:SF23">
    <property type="entry name" value="OS12G0134500 PROTEIN"/>
    <property type="match status" value="1"/>
</dbReference>